<keyword evidence="1" id="KW-0378">Hydrolase</keyword>
<dbReference type="SFLD" id="SFLDG01140">
    <property type="entry name" value="C2.B:_Phosphomannomutase_and_P"/>
    <property type="match status" value="1"/>
</dbReference>
<dbReference type="PANTHER" id="PTHR10000:SF8">
    <property type="entry name" value="HAD SUPERFAMILY HYDROLASE-LIKE, TYPE 3"/>
    <property type="match status" value="1"/>
</dbReference>
<dbReference type="InterPro" id="IPR006379">
    <property type="entry name" value="HAD-SF_hydro_IIB"/>
</dbReference>
<dbReference type="InterPro" id="IPR000150">
    <property type="entry name" value="Cof"/>
</dbReference>
<protein>
    <submittedName>
        <fullName evidence="1">Cof-type HAD-IIB family hydrolase</fullName>
    </submittedName>
</protein>
<evidence type="ECO:0000313" key="2">
    <source>
        <dbReference type="Proteomes" id="UP000746471"/>
    </source>
</evidence>
<dbReference type="CDD" id="cd07516">
    <property type="entry name" value="HAD_Pase"/>
    <property type="match status" value="1"/>
</dbReference>
<comment type="caution">
    <text evidence="1">The sequence shown here is derived from an EMBL/GenBank/DDBJ whole genome shotgun (WGS) entry which is preliminary data.</text>
</comment>
<dbReference type="Gene3D" id="3.30.1240.10">
    <property type="match status" value="1"/>
</dbReference>
<gene>
    <name evidence="1" type="ORF">KHM83_00815</name>
</gene>
<dbReference type="Pfam" id="PF08282">
    <property type="entry name" value="Hydrolase_3"/>
    <property type="match status" value="1"/>
</dbReference>
<dbReference type="Proteomes" id="UP000746471">
    <property type="component" value="Unassembled WGS sequence"/>
</dbReference>
<dbReference type="PANTHER" id="PTHR10000">
    <property type="entry name" value="PHOSPHOSERINE PHOSPHATASE"/>
    <property type="match status" value="1"/>
</dbReference>
<evidence type="ECO:0000313" key="1">
    <source>
        <dbReference type="EMBL" id="MBS7525209.1"/>
    </source>
</evidence>
<dbReference type="PROSITE" id="PS01229">
    <property type="entry name" value="COF_2"/>
    <property type="match status" value="1"/>
</dbReference>
<dbReference type="NCBIfam" id="TIGR01484">
    <property type="entry name" value="HAD-SF-IIB"/>
    <property type="match status" value="1"/>
</dbReference>
<dbReference type="NCBIfam" id="TIGR00099">
    <property type="entry name" value="Cof-subfamily"/>
    <property type="match status" value="1"/>
</dbReference>
<dbReference type="SFLD" id="SFLDS00003">
    <property type="entry name" value="Haloacid_Dehalogenase"/>
    <property type="match status" value="1"/>
</dbReference>
<reference evidence="1 2" key="1">
    <citation type="submission" date="2021-05" db="EMBL/GenBank/DDBJ databases">
        <title>Fusibacter ferrireducens sp. nov., an anaerobic, sulfur- and Fe-reducing bacterium isolated from the mangrove sediment.</title>
        <authorList>
            <person name="Qiu D."/>
        </authorList>
    </citation>
    <scope>NUCLEOTIDE SEQUENCE [LARGE SCALE GENOMIC DNA]</scope>
    <source>
        <strain evidence="1 2">DSM 12116</strain>
    </source>
</reference>
<name>A0ABS5PJG5_9FIRM</name>
<organism evidence="1 2">
    <name type="scientific">Fusibacter paucivorans</name>
    <dbReference type="NCBI Taxonomy" id="76009"/>
    <lineage>
        <taxon>Bacteria</taxon>
        <taxon>Bacillati</taxon>
        <taxon>Bacillota</taxon>
        <taxon>Clostridia</taxon>
        <taxon>Eubacteriales</taxon>
        <taxon>Eubacteriales Family XII. Incertae Sedis</taxon>
        <taxon>Fusibacter</taxon>
    </lineage>
</organism>
<keyword evidence="2" id="KW-1185">Reference proteome</keyword>
<proteinExistence type="predicted"/>
<dbReference type="SUPFAM" id="SSF56784">
    <property type="entry name" value="HAD-like"/>
    <property type="match status" value="1"/>
</dbReference>
<dbReference type="Gene3D" id="3.40.50.1000">
    <property type="entry name" value="HAD superfamily/HAD-like"/>
    <property type="match status" value="1"/>
</dbReference>
<sequence>MEAINAEEPLNSTAGNTVEEVIEHTAAKTIVNNAENKTENQYQMVCVDLDGTLLNDQHMPNPSAVSALKTLMAKGVHVVVSTGRHPVDARYYASLIDLGAYYVAANGAAVGKVNSKKLRFAQTMDAESLRQLNALSIEYDLHPIYYSETYIYIESLGVYLFHLFNNIRYKQFLSKRLVYVPGHRRMQKRILRDHAGILKVVLFINSPEKADAIERLLREQTTLEVARTFKFTIELTRNGVHKASGIAELSKQLGVASEQIMAFGDSDNDVQMLAYAGCGVAMGNAAEHVKALADATTLDNNGEGIRAMLERHFDLSN</sequence>
<dbReference type="InterPro" id="IPR023214">
    <property type="entry name" value="HAD_sf"/>
</dbReference>
<accession>A0ABS5PJG5</accession>
<dbReference type="SFLD" id="SFLDG01144">
    <property type="entry name" value="C2.B.4:_PGP_Like"/>
    <property type="match status" value="1"/>
</dbReference>
<dbReference type="RefSeq" id="WP_213234992.1">
    <property type="nucleotide sequence ID" value="NZ_JAHBCL010000001.1"/>
</dbReference>
<dbReference type="GO" id="GO:0016787">
    <property type="term" value="F:hydrolase activity"/>
    <property type="evidence" value="ECO:0007669"/>
    <property type="project" value="UniProtKB-KW"/>
</dbReference>
<dbReference type="InterPro" id="IPR036412">
    <property type="entry name" value="HAD-like_sf"/>
</dbReference>
<dbReference type="EMBL" id="JAHBCL010000001">
    <property type="protein sequence ID" value="MBS7525209.1"/>
    <property type="molecule type" value="Genomic_DNA"/>
</dbReference>